<dbReference type="Proteomes" id="UP000245946">
    <property type="component" value="Unassembled WGS sequence"/>
</dbReference>
<gene>
    <name evidence="3" type="ORF">FA09DRAFT_330396</name>
</gene>
<feature type="compositionally biased region" description="Acidic residues" evidence="2">
    <location>
        <begin position="396"/>
        <end position="405"/>
    </location>
</feature>
<name>A0A316Z823_9BASI</name>
<feature type="compositionally biased region" description="Low complexity" evidence="2">
    <location>
        <begin position="284"/>
        <end position="298"/>
    </location>
</feature>
<feature type="region of interest" description="Disordered" evidence="2">
    <location>
        <begin position="1"/>
        <end position="33"/>
    </location>
</feature>
<dbReference type="RefSeq" id="XP_025598028.1">
    <property type="nucleotide sequence ID" value="XM_025742582.1"/>
</dbReference>
<sequence>MPKPSAGDSSYADTGTSASASAAASSPPDDHIVESHSFRGYRFASGAWVHKRDAPHAAVALWHAGREQRERRKRERRERIEREEARAKKRARSSAADSGAGSQEPAQRKHARRASPEPSASTSQMSSQRYSCGQDPIVVIPPRPHAKQRNVGMPLSRQNLPDSSHSGSSRSRSSDSQTGYYFASSREGSREPSSEQEAEQQASQPGPSTGPNEAAEQSSPAAAQHPMWNNVTQSVESPSQSQVAQPAPPRHNGHAPLRRIGAETFVAHLAGQEERQRAPPPQHAPGSSARQASPASSPVEHFSSPPQSPIRQVRAPAPPARLSRSIVPPPSEEARRRAALTTPVFDPNLDDDLLRAQVDAARLVTMNRQEARRQRQEAELMQAELRELAAEAAGAGDEDEDEDELAALQREAAEAELAASAPGPSRSARASRAEPPSSFPPPSAPLPRQPPRTSTPARPASRLASSESPPSIPPTLSAPAPLQPEEIEADPFAAASVSRICALVTESPYIPPFLKGEVSRFVLRQGAVLRAAAAGLSSESQEDESETQEDGFVRTKAEWFLELQRGSEEAPYFILALFIEEGTYGVQLLDEERVKAVYADPSYDPWLDRNGRPFVIRGLPGPVACASMSSFTNSDESAALRAERDTLAAQLEREQSAVAALKTQLDKASSGRAEAEKQEKFVRELLDNASEAAKRSTAEAREAEKRVKELQEQNAQLRSTLNEGLQNFHTATAAQRQQVEARCKKLEAQVAMLTELARFTDGPVRERAALWEVHVERERQKQEEVARKQAIMRAEREEHRKRLMLLGQQARAPVAEQASAVRPLSAERHVVSPPLSPVLPLDDDSESEDELAALAAEAAQAEAAEKAAEPAREPTASPTQSQQRHAARLEEIEAEAEVEEQVAPAAPPIQIEPMQEDNPPREASTHFLPTTQAPPQSSATSSYSIDMPTQSGRPLFRTTPSPPRAFRGESRFASEAREILTQELAASAVEVARAAASARASHAHLPADVAPGANAAVREAQEEMEYALSGAARATPPGAVSLDSAAAANGQLGGAQDARASSAEEGELSDTGMEDDEARMARMLLAASPIEEDVSRAGRDGVDPRFRADAFARYPY</sequence>
<reference evidence="3 4" key="1">
    <citation type="journal article" date="2018" name="Mol. Biol. Evol.">
        <title>Broad Genomic Sampling Reveals a Smut Pathogenic Ancestry of the Fungal Clade Ustilaginomycotina.</title>
        <authorList>
            <person name="Kijpornyongpan T."/>
            <person name="Mondo S.J."/>
            <person name="Barry K."/>
            <person name="Sandor L."/>
            <person name="Lee J."/>
            <person name="Lipzen A."/>
            <person name="Pangilinan J."/>
            <person name="LaButti K."/>
            <person name="Hainaut M."/>
            <person name="Henrissat B."/>
            <person name="Grigoriev I.V."/>
            <person name="Spatafora J.W."/>
            <person name="Aime M.C."/>
        </authorList>
    </citation>
    <scope>NUCLEOTIDE SEQUENCE [LARGE SCALE GENOMIC DNA]</scope>
    <source>
        <strain evidence="3 4">MCA 4186</strain>
    </source>
</reference>
<feature type="compositionally biased region" description="Low complexity" evidence="2">
    <location>
        <begin position="162"/>
        <end position="176"/>
    </location>
</feature>
<feature type="region of interest" description="Disordered" evidence="2">
    <location>
        <begin position="832"/>
        <end position="965"/>
    </location>
</feature>
<evidence type="ECO:0000256" key="1">
    <source>
        <dbReference type="SAM" id="Coils"/>
    </source>
</evidence>
<feature type="coiled-coil region" evidence="1">
    <location>
        <begin position="637"/>
        <end position="756"/>
    </location>
</feature>
<dbReference type="STRING" id="58919.A0A316Z823"/>
<accession>A0A316Z823</accession>
<feature type="compositionally biased region" description="Basic and acidic residues" evidence="2">
    <location>
        <begin position="77"/>
        <end position="86"/>
    </location>
</feature>
<organism evidence="3 4">
    <name type="scientific">Tilletiopsis washingtonensis</name>
    <dbReference type="NCBI Taxonomy" id="58919"/>
    <lineage>
        <taxon>Eukaryota</taxon>
        <taxon>Fungi</taxon>
        <taxon>Dikarya</taxon>
        <taxon>Basidiomycota</taxon>
        <taxon>Ustilaginomycotina</taxon>
        <taxon>Exobasidiomycetes</taxon>
        <taxon>Entylomatales</taxon>
        <taxon>Entylomatales incertae sedis</taxon>
        <taxon>Tilletiopsis</taxon>
    </lineage>
</organism>
<dbReference type="GeneID" id="37270126"/>
<keyword evidence="4" id="KW-1185">Reference proteome</keyword>
<dbReference type="PANTHER" id="PTHR45615">
    <property type="entry name" value="MYOSIN HEAVY CHAIN, NON-MUSCLE"/>
    <property type="match status" value="1"/>
</dbReference>
<feature type="region of interest" description="Disordered" evidence="2">
    <location>
        <begin position="61"/>
        <end position="349"/>
    </location>
</feature>
<evidence type="ECO:0000313" key="3">
    <source>
        <dbReference type="EMBL" id="PWN97749.1"/>
    </source>
</evidence>
<feature type="region of interest" description="Disordered" evidence="2">
    <location>
        <begin position="1051"/>
        <end position="1082"/>
    </location>
</feature>
<keyword evidence="1" id="KW-0175">Coiled coil</keyword>
<feature type="compositionally biased region" description="Polar residues" evidence="2">
    <location>
        <begin position="118"/>
        <end position="131"/>
    </location>
</feature>
<feature type="compositionally biased region" description="Low complexity" evidence="2">
    <location>
        <begin position="406"/>
        <end position="436"/>
    </location>
</feature>
<evidence type="ECO:0000313" key="4">
    <source>
        <dbReference type="Proteomes" id="UP000245946"/>
    </source>
</evidence>
<feature type="compositionally biased region" description="Acidic residues" evidence="2">
    <location>
        <begin position="841"/>
        <end position="851"/>
    </location>
</feature>
<feature type="compositionally biased region" description="Pro residues" evidence="2">
    <location>
        <begin position="437"/>
        <end position="450"/>
    </location>
</feature>
<feature type="compositionally biased region" description="Acidic residues" evidence="2">
    <location>
        <begin position="1064"/>
        <end position="1077"/>
    </location>
</feature>
<feature type="compositionally biased region" description="Polar residues" evidence="2">
    <location>
        <begin position="927"/>
        <end position="952"/>
    </location>
</feature>
<feature type="compositionally biased region" description="Polar residues" evidence="2">
    <location>
        <begin position="7"/>
        <end position="16"/>
    </location>
</feature>
<evidence type="ECO:0000256" key="2">
    <source>
        <dbReference type="SAM" id="MobiDB-lite"/>
    </source>
</evidence>
<proteinExistence type="predicted"/>
<dbReference type="PANTHER" id="PTHR45615:SF66">
    <property type="entry name" value="CARD DOMAIN-CONTAINING PROTEIN"/>
    <property type="match status" value="1"/>
</dbReference>
<protein>
    <submittedName>
        <fullName evidence="3">Uncharacterized protein</fullName>
    </submittedName>
</protein>
<feature type="compositionally biased region" description="Low complexity" evidence="2">
    <location>
        <begin position="852"/>
        <end position="862"/>
    </location>
</feature>
<feature type="compositionally biased region" description="Low complexity" evidence="2">
    <location>
        <begin position="901"/>
        <end position="913"/>
    </location>
</feature>
<feature type="compositionally biased region" description="Basic and acidic residues" evidence="2">
    <location>
        <begin position="863"/>
        <end position="872"/>
    </location>
</feature>
<feature type="compositionally biased region" description="Low complexity" evidence="2">
    <location>
        <begin position="233"/>
        <end position="245"/>
    </location>
</feature>
<dbReference type="OrthoDB" id="2554541at2759"/>
<feature type="compositionally biased region" description="Low complexity" evidence="2">
    <location>
        <begin position="199"/>
        <end position="224"/>
    </location>
</feature>
<feature type="compositionally biased region" description="Low complexity" evidence="2">
    <location>
        <begin position="17"/>
        <end position="26"/>
    </location>
</feature>
<dbReference type="EMBL" id="KZ819294">
    <property type="protein sequence ID" value="PWN97749.1"/>
    <property type="molecule type" value="Genomic_DNA"/>
</dbReference>
<feature type="region of interest" description="Disordered" evidence="2">
    <location>
        <begin position="367"/>
        <end position="482"/>
    </location>
</feature>
<feature type="compositionally biased region" description="Basic and acidic residues" evidence="2">
    <location>
        <begin position="369"/>
        <end position="389"/>
    </location>
</feature>
<dbReference type="AlphaFoldDB" id="A0A316Z823"/>